<dbReference type="STRING" id="234267.Acid_4109"/>
<gene>
    <name evidence="1" type="ordered locus">Acid_4109</name>
</gene>
<reference evidence="1" key="1">
    <citation type="submission" date="2006-10" db="EMBL/GenBank/DDBJ databases">
        <title>Complete sequence of Solibacter usitatus Ellin6076.</title>
        <authorList>
            <consortium name="US DOE Joint Genome Institute"/>
            <person name="Copeland A."/>
            <person name="Lucas S."/>
            <person name="Lapidus A."/>
            <person name="Barry K."/>
            <person name="Detter J.C."/>
            <person name="Glavina del Rio T."/>
            <person name="Hammon N."/>
            <person name="Israni S."/>
            <person name="Dalin E."/>
            <person name="Tice H."/>
            <person name="Pitluck S."/>
            <person name="Thompson L.S."/>
            <person name="Brettin T."/>
            <person name="Bruce D."/>
            <person name="Han C."/>
            <person name="Tapia R."/>
            <person name="Gilna P."/>
            <person name="Schmutz J."/>
            <person name="Larimer F."/>
            <person name="Land M."/>
            <person name="Hauser L."/>
            <person name="Kyrpides N."/>
            <person name="Mikhailova N."/>
            <person name="Janssen P.H."/>
            <person name="Kuske C.R."/>
            <person name="Richardson P."/>
        </authorList>
    </citation>
    <scope>NUCLEOTIDE SEQUENCE</scope>
    <source>
        <strain evidence="1">Ellin6076</strain>
    </source>
</reference>
<protein>
    <recommendedName>
        <fullName evidence="2">DUF4055 domain-containing protein</fullName>
    </recommendedName>
</protein>
<proteinExistence type="predicted"/>
<organism evidence="1">
    <name type="scientific">Solibacter usitatus (strain Ellin6076)</name>
    <dbReference type="NCBI Taxonomy" id="234267"/>
    <lineage>
        <taxon>Bacteria</taxon>
        <taxon>Pseudomonadati</taxon>
        <taxon>Acidobacteriota</taxon>
        <taxon>Terriglobia</taxon>
        <taxon>Bryobacterales</taxon>
        <taxon>Solibacteraceae</taxon>
        <taxon>Candidatus Solibacter</taxon>
    </lineage>
</organism>
<dbReference type="KEGG" id="sus:Acid_4109"/>
<dbReference type="OrthoDB" id="127452at2"/>
<accession>Q01Z42</accession>
<dbReference type="EMBL" id="CP000473">
    <property type="protein sequence ID" value="ABJ85073.1"/>
    <property type="molecule type" value="Genomic_DNA"/>
</dbReference>
<dbReference type="AlphaFoldDB" id="Q01Z42"/>
<dbReference type="eggNOG" id="ENOG5032JEF">
    <property type="taxonomic scope" value="Bacteria"/>
</dbReference>
<name>Q01Z42_SOLUE</name>
<evidence type="ECO:0008006" key="2">
    <source>
        <dbReference type="Google" id="ProtNLM"/>
    </source>
</evidence>
<dbReference type="HOGENOM" id="CLU_601159_0_0_0"/>
<evidence type="ECO:0000313" key="1">
    <source>
        <dbReference type="EMBL" id="ABJ85073.1"/>
    </source>
</evidence>
<dbReference type="InParanoid" id="Q01Z42"/>
<sequence>MQNINREHPEYIARKAMWKQYKDLYAGGERLRMSASEYLVRRHKEPGEVYQERLSRVFYENYVGSIVDWYAATLMRREPMLQFEGNDAGAKTFYSVFSEDCDLKGTNLHEFFRQRFTQTMVCGSSYVVVDFPRATGPALNRAEEDASGRSRAYLTDYSADEVINWNYDPSSGLDWVVIRTSCLKQSKVTDAKWEKETRWIYYDRENYQVYRKAGEGQEIELIDEGRHGLAGLHRVPVFEMKVSEGLWLVNKAALLQLEHFNKSNALSWALTMGLFATPVIYSEREWNQIVGESYYIQLAPGDRFGWTEPEGKVYQIAADNLVRLKDEIYRVCYLMNQAGSGTGDQRMSGLSKERDFSVTQEVLRAYGDAVKDTMKQVLKAVAEARQDGVSIDVLGMDEFDIGDFSNELDDARKLLDLGIASDTLKKQIFKRLAFKYLCDARQEIKNRVAEEIDRE</sequence>